<dbReference type="Proteomes" id="UP000321532">
    <property type="component" value="Unassembled WGS sequence"/>
</dbReference>
<organism evidence="2 3">
    <name type="scientific">Adhaeribacter aerolatus</name>
    <dbReference type="NCBI Taxonomy" id="670289"/>
    <lineage>
        <taxon>Bacteria</taxon>
        <taxon>Pseudomonadati</taxon>
        <taxon>Bacteroidota</taxon>
        <taxon>Cytophagia</taxon>
        <taxon>Cytophagales</taxon>
        <taxon>Hymenobacteraceae</taxon>
        <taxon>Adhaeribacter</taxon>
    </lineage>
</organism>
<dbReference type="GO" id="GO:0005886">
    <property type="term" value="C:plasma membrane"/>
    <property type="evidence" value="ECO:0007669"/>
    <property type="project" value="TreeGrafter"/>
</dbReference>
<keyword evidence="3" id="KW-1185">Reference proteome</keyword>
<accession>A0A512AUF6</accession>
<evidence type="ECO:0000313" key="3">
    <source>
        <dbReference type="Proteomes" id="UP000321532"/>
    </source>
</evidence>
<protein>
    <submittedName>
        <fullName evidence="2">Uncharacterized protein</fullName>
    </submittedName>
</protein>
<feature type="compositionally biased region" description="Basic and acidic residues" evidence="1">
    <location>
        <begin position="806"/>
        <end position="816"/>
    </location>
</feature>
<reference evidence="2 3" key="1">
    <citation type="submission" date="2019-07" db="EMBL/GenBank/DDBJ databases">
        <title>Whole genome shotgun sequence of Adhaeribacter aerolatus NBRC 106133.</title>
        <authorList>
            <person name="Hosoyama A."/>
            <person name="Uohara A."/>
            <person name="Ohji S."/>
            <person name="Ichikawa N."/>
        </authorList>
    </citation>
    <scope>NUCLEOTIDE SEQUENCE [LARGE SCALE GENOMIC DNA]</scope>
    <source>
        <strain evidence="2 3">NBRC 106133</strain>
    </source>
</reference>
<comment type="caution">
    <text evidence="2">The sequence shown here is derived from an EMBL/GenBank/DDBJ whole genome shotgun (WGS) entry which is preliminary data.</text>
</comment>
<dbReference type="PANTHER" id="PTHR30441">
    <property type="entry name" value="DUF748 DOMAIN-CONTAINING PROTEIN"/>
    <property type="match status" value="1"/>
</dbReference>
<evidence type="ECO:0000256" key="1">
    <source>
        <dbReference type="SAM" id="MobiDB-lite"/>
    </source>
</evidence>
<dbReference type="AlphaFoldDB" id="A0A512AUF6"/>
<dbReference type="InterPro" id="IPR052894">
    <property type="entry name" value="AsmA-related"/>
</dbReference>
<sequence>MLTCLAAGLVYFYQDKVIGLFVTEANKHIKTKVQVAQMSLSLFDKFPQVSVTLDKVQIIESVAGSQAPLATADKIFCTFSILDILLKKYQVRELFMENGEVHVRVLPTGEINYRIFGQDTTATPNQKFVFNLQQISMRQVLVTYDDQPLQQYDKIMAHQVQAALKIDGPEINIQGEGKAHIYTVRLRENEYFKNKTAFIKSSLRLNLDTKAIQLAPSLVQVNQANYEVSGGINYSRNIYYDLKFKGQNTSVQSVVALLPEKYYRQYGQYESSGPVYFNGSVKGYLSPAQTPLVNIAFGCRNATFYQPDYKQKITHLNLNGSFTNGAGHKSATSVLALKNFKARLAGQPLAGNLVYRNFDNPYLDLDLKGKLAIADVLGIFPVAEIKKGSGQADVAVAFAGPLKLFRATGGNAAVRASGDITLHNVMLQLSGYRVPFRGLYGNFLIRKNDVAVTGFRGWLGSSDFKLNGYFKNALAWLFLKNQGLRIEADLESEFLNGDQLLTGSLVNTAGASQKNLGRAGKAGNYRLLVSPRLSFDVNTNVKHLQFRRFRAKNLQGNVRLQKQVITSSKIAMDVAGGQFALQGRMDASAPNNIKITTTTNLANMQVDSLFYEFENFGQKFIQQQHLKGTLTARINSDIYFDSRLNAKTDQLEAEINAIVRNGQLLHFEPLQQLSRFLKRKELENIRFAELSNNFWIQKRTVFIPEMEIRTDVTRASVIGVQGTHTFDQQMDYKFRIPLILRKVRLQEAGSPVAVTAGTPNIFLTLKGNEKDYKVALDKSRVKNKIAVDLRGGPSVGEENPAYPEKSASKEKVGFKDILKPKKPEKKKEVQVAEDEFFDF</sequence>
<name>A0A512AUF6_9BACT</name>
<dbReference type="PANTHER" id="PTHR30441:SF8">
    <property type="entry name" value="DUF748 DOMAIN-CONTAINING PROTEIN"/>
    <property type="match status" value="1"/>
</dbReference>
<dbReference type="EMBL" id="BJYS01000005">
    <property type="protein sequence ID" value="GEO03348.1"/>
    <property type="molecule type" value="Genomic_DNA"/>
</dbReference>
<proteinExistence type="predicted"/>
<dbReference type="GO" id="GO:0090313">
    <property type="term" value="P:regulation of protein targeting to membrane"/>
    <property type="evidence" value="ECO:0007669"/>
    <property type="project" value="TreeGrafter"/>
</dbReference>
<evidence type="ECO:0000313" key="2">
    <source>
        <dbReference type="EMBL" id="GEO03348.1"/>
    </source>
</evidence>
<feature type="region of interest" description="Disordered" evidence="1">
    <location>
        <begin position="790"/>
        <end position="816"/>
    </location>
</feature>
<gene>
    <name evidence="2" type="ORF">AAE02nite_10120</name>
</gene>